<evidence type="ECO:0000256" key="1">
    <source>
        <dbReference type="SAM" id="MobiDB-lite"/>
    </source>
</evidence>
<sequence>MDFDEIPSGSKQNLKKQRKQVPEKKTPRRNLKFQKIISQIKLQVKPAFKISSAATTQVIVKNVEDKASIISVLRSQCIPFHTFSEKSEKTKSFVLKGFYETPTNEKPFYLVHFQDESVNFNCQRWGHSSQNCGYKFRCVKCTEVHGPNQCQRSTRDGNAKCINCNGDHAASYRLCPSFISYSKRIEKSRAKPQLKMLRQISSLWDSNNFPSLSKRHQVSAHSHPVNAASNSSATFQEDINQQQLINNTSYAEKLNEAVMNVSLFKKFTEAQERLKRIPNIEEAINQFCSFVDEAGKIPKDAPQVTAFKLMVKYGFMSCPPAPNKPVQK</sequence>
<organism evidence="2 3">
    <name type="scientific">Chironomus riparius</name>
    <dbReference type="NCBI Taxonomy" id="315576"/>
    <lineage>
        <taxon>Eukaryota</taxon>
        <taxon>Metazoa</taxon>
        <taxon>Ecdysozoa</taxon>
        <taxon>Arthropoda</taxon>
        <taxon>Hexapoda</taxon>
        <taxon>Insecta</taxon>
        <taxon>Pterygota</taxon>
        <taxon>Neoptera</taxon>
        <taxon>Endopterygota</taxon>
        <taxon>Diptera</taxon>
        <taxon>Nematocera</taxon>
        <taxon>Chironomoidea</taxon>
        <taxon>Chironomidae</taxon>
        <taxon>Chironominae</taxon>
        <taxon>Chironomus</taxon>
    </lineage>
</organism>
<dbReference type="OrthoDB" id="7790857at2759"/>
<gene>
    <name evidence="2" type="ORF">CHIRRI_LOCUS2128</name>
</gene>
<evidence type="ECO:0000313" key="2">
    <source>
        <dbReference type="EMBL" id="CAG9799155.1"/>
    </source>
</evidence>
<protein>
    <submittedName>
        <fullName evidence="2">Uncharacterized protein</fullName>
    </submittedName>
</protein>
<reference evidence="2" key="2">
    <citation type="submission" date="2022-10" db="EMBL/GenBank/DDBJ databases">
        <authorList>
            <consortium name="ENA_rothamsted_submissions"/>
            <consortium name="culmorum"/>
            <person name="King R."/>
        </authorList>
    </citation>
    <scope>NUCLEOTIDE SEQUENCE</scope>
</reference>
<feature type="region of interest" description="Disordered" evidence="1">
    <location>
        <begin position="1"/>
        <end position="28"/>
    </location>
</feature>
<evidence type="ECO:0000313" key="3">
    <source>
        <dbReference type="Proteomes" id="UP001153620"/>
    </source>
</evidence>
<name>A0A9N9WN26_9DIPT</name>
<accession>A0A9N9WN26</accession>
<keyword evidence="3" id="KW-1185">Reference proteome</keyword>
<dbReference type="AlphaFoldDB" id="A0A9N9WN26"/>
<dbReference type="EMBL" id="OU895877">
    <property type="protein sequence ID" value="CAG9799155.1"/>
    <property type="molecule type" value="Genomic_DNA"/>
</dbReference>
<reference evidence="2" key="1">
    <citation type="submission" date="2022-01" db="EMBL/GenBank/DDBJ databases">
        <authorList>
            <person name="King R."/>
        </authorList>
    </citation>
    <scope>NUCLEOTIDE SEQUENCE</scope>
</reference>
<proteinExistence type="predicted"/>
<dbReference type="Proteomes" id="UP001153620">
    <property type="component" value="Chromosome 1"/>
</dbReference>